<proteinExistence type="predicted"/>
<accession>A0A654LZJ5</accession>
<dbReference type="AlphaFoldDB" id="A0A654LZJ5"/>
<evidence type="ECO:0000313" key="1">
    <source>
        <dbReference type="EMBL" id="ALI36407.1"/>
    </source>
</evidence>
<dbReference type="Proteomes" id="UP000058925">
    <property type="component" value="Chromosome"/>
</dbReference>
<gene>
    <name evidence="1" type="ORF">NMY3_02207</name>
</gene>
<keyword evidence="2" id="KW-1185">Reference proteome</keyword>
<sequence length="60" mass="6791">MIILSLLVGNEVGTQFKYSTAILISLAVPELTLFGKMYCNLSLRIFVFVRCKIIYGESSW</sequence>
<protein>
    <submittedName>
        <fullName evidence="1">Uncharacterized protein</fullName>
    </submittedName>
</protein>
<dbReference type="EMBL" id="CP012850">
    <property type="protein sequence ID" value="ALI36407.1"/>
    <property type="molecule type" value="Genomic_DNA"/>
</dbReference>
<name>A0A654LZJ5_9ARCH</name>
<reference evidence="2" key="1">
    <citation type="submission" date="2015-10" db="EMBL/GenBank/DDBJ databases">
        <title>Niche specialization of a soil ammonia-oxidizing archaeon, Candidatus Nitrosocosmicus oleophilus.</title>
        <authorList>
            <person name="Jung M.-Y."/>
            <person name="Rhee S.-K."/>
        </authorList>
    </citation>
    <scope>NUCLEOTIDE SEQUENCE [LARGE SCALE GENOMIC DNA]</scope>
    <source>
        <strain evidence="2">MY3</strain>
    </source>
</reference>
<dbReference type="KEGG" id="taa:NMY3_02207"/>
<evidence type="ECO:0000313" key="2">
    <source>
        <dbReference type="Proteomes" id="UP000058925"/>
    </source>
</evidence>
<organism evidence="1 2">
    <name type="scientific">Candidatus Nitrosocosmicus oleophilus</name>
    <dbReference type="NCBI Taxonomy" id="1353260"/>
    <lineage>
        <taxon>Archaea</taxon>
        <taxon>Nitrososphaerota</taxon>
        <taxon>Nitrososphaeria</taxon>
        <taxon>Nitrososphaerales</taxon>
        <taxon>Nitrososphaeraceae</taxon>
        <taxon>Candidatus Nitrosocosmicus</taxon>
    </lineage>
</organism>